<comment type="caution">
    <text evidence="2">The sequence shown here is derived from an EMBL/GenBank/DDBJ whole genome shotgun (WGS) entry which is preliminary data.</text>
</comment>
<keyword evidence="1" id="KW-0812">Transmembrane</keyword>
<accession>A0A7K1LKS1</accession>
<dbReference type="EMBL" id="WOGT01000008">
    <property type="protein sequence ID" value="MUN55804.1"/>
    <property type="molecule type" value="Genomic_DNA"/>
</dbReference>
<dbReference type="RefSeq" id="WP_129315586.1">
    <property type="nucleotide sequence ID" value="NZ_NOIQ01000009.1"/>
</dbReference>
<keyword evidence="3" id="KW-1185">Reference proteome</keyword>
<evidence type="ECO:0000313" key="2">
    <source>
        <dbReference type="EMBL" id="MUN55804.1"/>
    </source>
</evidence>
<keyword evidence="1" id="KW-1133">Transmembrane helix</keyword>
<evidence type="ECO:0000256" key="1">
    <source>
        <dbReference type="SAM" id="Phobius"/>
    </source>
</evidence>
<gene>
    <name evidence="2" type="ORF">GMA10_11380</name>
</gene>
<dbReference type="Proteomes" id="UP000462152">
    <property type="component" value="Unassembled WGS sequence"/>
</dbReference>
<evidence type="ECO:0000313" key="3">
    <source>
        <dbReference type="Proteomes" id="UP000462152"/>
    </source>
</evidence>
<dbReference type="AlphaFoldDB" id="A0A7K1LKS1"/>
<feature type="transmembrane region" description="Helical" evidence="1">
    <location>
        <begin position="122"/>
        <end position="143"/>
    </location>
</feature>
<keyword evidence="1" id="KW-0472">Membrane</keyword>
<reference evidence="2 3" key="1">
    <citation type="submission" date="2019-12" db="EMBL/GenBank/DDBJ databases">
        <authorList>
            <person name="Li J."/>
            <person name="Shi Y."/>
            <person name="Xu G."/>
            <person name="Xiao D."/>
            <person name="Ran X."/>
        </authorList>
    </citation>
    <scope>NUCLEOTIDE SEQUENCE [LARGE SCALE GENOMIC DNA]</scope>
    <source>
        <strain evidence="2 3">JCM 15915</strain>
    </source>
</reference>
<organism evidence="2 3">
    <name type="scientific">Rothia koreensis</name>
    <dbReference type="NCBI Taxonomy" id="592378"/>
    <lineage>
        <taxon>Bacteria</taxon>
        <taxon>Bacillati</taxon>
        <taxon>Actinomycetota</taxon>
        <taxon>Actinomycetes</taxon>
        <taxon>Micrococcales</taxon>
        <taxon>Micrococcaceae</taxon>
        <taxon>Rothia</taxon>
    </lineage>
</organism>
<name>A0A7K1LKS1_9MICC</name>
<protein>
    <submittedName>
        <fullName evidence="2">Uncharacterized protein</fullName>
    </submittedName>
</protein>
<dbReference type="OrthoDB" id="5122773at2"/>
<sequence length="146" mass="15970">MNHENSASVDASDFPVRDPWVWRVRTFVGKLAAVLASCVVASLAAGGAELLADVDNQMIFWFVFAPLIYGLTRVFRGADESDAPRSWWRMTARPTASLMLGGVPAFWILLKMMTTEVSSGELIAALPVLGLCALYLNSALYLMKGR</sequence>
<feature type="transmembrane region" description="Helical" evidence="1">
    <location>
        <begin position="58"/>
        <end position="75"/>
    </location>
</feature>
<feature type="transmembrane region" description="Helical" evidence="1">
    <location>
        <begin position="27"/>
        <end position="46"/>
    </location>
</feature>
<proteinExistence type="predicted"/>
<feature type="transmembrane region" description="Helical" evidence="1">
    <location>
        <begin position="87"/>
        <end position="110"/>
    </location>
</feature>